<feature type="region of interest" description="Disordered" evidence="1">
    <location>
        <begin position="104"/>
        <end position="151"/>
    </location>
</feature>
<feature type="compositionally biased region" description="Polar residues" evidence="1">
    <location>
        <begin position="113"/>
        <end position="126"/>
    </location>
</feature>
<sequence length="151" mass="17240">MTSDQKPVLPPDPVQLLVRYCMEMEERYFGLTVADVKRMPFELPIRNYLSHHFNARKKSCAEEMVKIINEKATVRASESIVIPNSETFVGPVKVSSLTTLKFSQERSFRSEEPQPSTTNLELSCPTSEKPEQKYPRAGKADLITSSPYRQQ</sequence>
<evidence type="ECO:0000313" key="2">
    <source>
        <dbReference type="EMBL" id="KAJ8884080.1"/>
    </source>
</evidence>
<gene>
    <name evidence="2" type="ORF">PR048_015937</name>
</gene>
<comment type="caution">
    <text evidence="2">The sequence shown here is derived from an EMBL/GenBank/DDBJ whole genome shotgun (WGS) entry which is preliminary data.</text>
</comment>
<reference evidence="2 3" key="1">
    <citation type="submission" date="2023-02" db="EMBL/GenBank/DDBJ databases">
        <title>LHISI_Scaffold_Assembly.</title>
        <authorList>
            <person name="Stuart O.P."/>
            <person name="Cleave R."/>
            <person name="Magrath M.J.L."/>
            <person name="Mikheyev A.S."/>
        </authorList>
    </citation>
    <scope>NUCLEOTIDE SEQUENCE [LARGE SCALE GENOMIC DNA]</scope>
    <source>
        <strain evidence="2">Daus_M_001</strain>
        <tissue evidence="2">Leg muscle</tissue>
    </source>
</reference>
<keyword evidence="3" id="KW-1185">Reference proteome</keyword>
<protein>
    <submittedName>
        <fullName evidence="2">Uncharacterized protein</fullName>
    </submittedName>
</protein>
<organism evidence="2 3">
    <name type="scientific">Dryococelus australis</name>
    <dbReference type="NCBI Taxonomy" id="614101"/>
    <lineage>
        <taxon>Eukaryota</taxon>
        <taxon>Metazoa</taxon>
        <taxon>Ecdysozoa</taxon>
        <taxon>Arthropoda</taxon>
        <taxon>Hexapoda</taxon>
        <taxon>Insecta</taxon>
        <taxon>Pterygota</taxon>
        <taxon>Neoptera</taxon>
        <taxon>Polyneoptera</taxon>
        <taxon>Phasmatodea</taxon>
        <taxon>Verophasmatodea</taxon>
        <taxon>Anareolatae</taxon>
        <taxon>Phasmatidae</taxon>
        <taxon>Eurycanthinae</taxon>
        <taxon>Dryococelus</taxon>
    </lineage>
</organism>
<dbReference type="Proteomes" id="UP001159363">
    <property type="component" value="Chromosome 4"/>
</dbReference>
<name>A0ABQ9HIP9_9NEOP</name>
<proteinExistence type="predicted"/>
<accession>A0ABQ9HIP9</accession>
<evidence type="ECO:0000256" key="1">
    <source>
        <dbReference type="SAM" id="MobiDB-lite"/>
    </source>
</evidence>
<evidence type="ECO:0000313" key="3">
    <source>
        <dbReference type="Proteomes" id="UP001159363"/>
    </source>
</evidence>
<dbReference type="EMBL" id="JARBHB010000005">
    <property type="protein sequence ID" value="KAJ8884080.1"/>
    <property type="molecule type" value="Genomic_DNA"/>
</dbReference>